<dbReference type="AlphaFoldDB" id="A0A7C9BEU8"/>
<accession>A0A7C9BEU8</accession>
<gene>
    <name evidence="1" type="ORF">GBK04_21730</name>
</gene>
<dbReference type="Proteomes" id="UP000479293">
    <property type="component" value="Unassembled WGS sequence"/>
</dbReference>
<reference evidence="1 2" key="1">
    <citation type="submission" date="2019-10" db="EMBL/GenBank/DDBJ databases">
        <title>Draft Genome Sequence of Cytophagaceae sp. SJW1-29.</title>
        <authorList>
            <person name="Choi A."/>
        </authorList>
    </citation>
    <scope>NUCLEOTIDE SEQUENCE [LARGE SCALE GENOMIC DNA]</scope>
    <source>
        <strain evidence="1 2">SJW1-29</strain>
    </source>
</reference>
<name>A0A7C9BEU8_9BACT</name>
<dbReference type="EMBL" id="WHLY01000002">
    <property type="protein sequence ID" value="MPR35898.1"/>
    <property type="molecule type" value="Genomic_DNA"/>
</dbReference>
<dbReference type="RefSeq" id="WP_152763348.1">
    <property type="nucleotide sequence ID" value="NZ_WHLY01000002.1"/>
</dbReference>
<comment type="caution">
    <text evidence="1">The sequence shown here is derived from an EMBL/GenBank/DDBJ whole genome shotgun (WGS) entry which is preliminary data.</text>
</comment>
<proteinExistence type="predicted"/>
<keyword evidence="2" id="KW-1185">Reference proteome</keyword>
<sequence>MKENEEIIPEHYTGRTIDTTRSLELASNEEARIFFEVVKARLLEVNSWGKIAGVATADFQVVDRDGKEVNRPVREGDYFKIDVPGPGSLDGEGHDWVQVEELKLLSGADEESLGIRVRPSANPQSTDKNIAHFYSRESTSIFMVTRQGKKITAGVYDRNTKPNMEMQNPVDKVRHWVVGTSAVVWFSKFQWHQLVKGLLDQSM</sequence>
<evidence type="ECO:0000313" key="1">
    <source>
        <dbReference type="EMBL" id="MPR35898.1"/>
    </source>
</evidence>
<protein>
    <submittedName>
        <fullName evidence="1">Uncharacterized protein</fullName>
    </submittedName>
</protein>
<evidence type="ECO:0000313" key="2">
    <source>
        <dbReference type="Proteomes" id="UP000479293"/>
    </source>
</evidence>
<organism evidence="1 2">
    <name type="scientific">Salmonirosea aquatica</name>
    <dbReference type="NCBI Taxonomy" id="2654236"/>
    <lineage>
        <taxon>Bacteria</taxon>
        <taxon>Pseudomonadati</taxon>
        <taxon>Bacteroidota</taxon>
        <taxon>Cytophagia</taxon>
        <taxon>Cytophagales</taxon>
        <taxon>Spirosomataceae</taxon>
        <taxon>Salmonirosea</taxon>
    </lineage>
</organism>